<dbReference type="InterPro" id="IPR036390">
    <property type="entry name" value="WH_DNA-bd_sf"/>
</dbReference>
<keyword evidence="3" id="KW-1185">Reference proteome</keyword>
<evidence type="ECO:0000259" key="1">
    <source>
        <dbReference type="Pfam" id="PF13601"/>
    </source>
</evidence>
<dbReference type="STRING" id="1166073.SAMN05192530_101814"/>
<dbReference type="RefSeq" id="WP_090669108.1">
    <property type="nucleotide sequence ID" value="NZ_FNIT01000001.1"/>
</dbReference>
<organism evidence="2 3">
    <name type="scientific">Aureimonas jatrophae</name>
    <dbReference type="NCBI Taxonomy" id="1166073"/>
    <lineage>
        <taxon>Bacteria</taxon>
        <taxon>Pseudomonadati</taxon>
        <taxon>Pseudomonadota</taxon>
        <taxon>Alphaproteobacteria</taxon>
        <taxon>Hyphomicrobiales</taxon>
        <taxon>Aurantimonadaceae</taxon>
        <taxon>Aureimonas</taxon>
    </lineage>
</organism>
<dbReference type="GO" id="GO:0003677">
    <property type="term" value="F:DNA binding"/>
    <property type="evidence" value="ECO:0007669"/>
    <property type="project" value="UniProtKB-KW"/>
</dbReference>
<proteinExistence type="predicted"/>
<name>A0A1H0DJ76_9HYPH</name>
<dbReference type="InterPro" id="IPR027395">
    <property type="entry name" value="WH_DNA-bd_dom"/>
</dbReference>
<dbReference type="AlphaFoldDB" id="A0A1H0DJ76"/>
<dbReference type="PANTHER" id="PTHR37318">
    <property type="entry name" value="BSL7504 PROTEIN"/>
    <property type="match status" value="1"/>
</dbReference>
<dbReference type="SUPFAM" id="SSF46785">
    <property type="entry name" value="Winged helix' DNA-binding domain"/>
    <property type="match status" value="1"/>
</dbReference>
<protein>
    <submittedName>
        <fullName evidence="2">Winged helix DNA-binding domain-containing protein</fullName>
    </submittedName>
</protein>
<dbReference type="EMBL" id="FNIT01000001">
    <property type="protein sequence ID" value="SDN70215.1"/>
    <property type="molecule type" value="Genomic_DNA"/>
</dbReference>
<dbReference type="PANTHER" id="PTHR37318:SF1">
    <property type="entry name" value="BSL7504 PROTEIN"/>
    <property type="match status" value="1"/>
</dbReference>
<dbReference type="Proteomes" id="UP000198793">
    <property type="component" value="Unassembled WGS sequence"/>
</dbReference>
<dbReference type="Gene3D" id="1.10.10.10">
    <property type="entry name" value="Winged helix-like DNA-binding domain superfamily/Winged helix DNA-binding domain"/>
    <property type="match status" value="1"/>
</dbReference>
<reference evidence="2 3" key="1">
    <citation type="submission" date="2016-10" db="EMBL/GenBank/DDBJ databases">
        <authorList>
            <person name="de Groot N.N."/>
        </authorList>
    </citation>
    <scope>NUCLEOTIDE SEQUENCE [LARGE SCALE GENOMIC DNA]</scope>
    <source>
        <strain evidence="3">L7-484,KACC 16230,DSM 25025</strain>
    </source>
</reference>
<evidence type="ECO:0000313" key="2">
    <source>
        <dbReference type="EMBL" id="SDN70215.1"/>
    </source>
</evidence>
<accession>A0A1H0DJ76</accession>
<sequence length="120" mass="13014">MSDRAAPFAYDGLDRIIHEKARLGVMTSLTGQPKGLGFADLKRLCGLTDGNLSRHLQVLEEAGFVRIDKAFVGKRPATTCFLTDKGRESFLNYLEILEQVVRDAAAASKRGPAGVLPKPA</sequence>
<gene>
    <name evidence="2" type="ORF">SAMN05192530_101814</name>
</gene>
<evidence type="ECO:0000313" key="3">
    <source>
        <dbReference type="Proteomes" id="UP000198793"/>
    </source>
</evidence>
<dbReference type="Pfam" id="PF13601">
    <property type="entry name" value="HTH_34"/>
    <property type="match status" value="1"/>
</dbReference>
<keyword evidence="2" id="KW-0238">DNA-binding</keyword>
<dbReference type="OrthoDB" id="5521380at2"/>
<dbReference type="InterPro" id="IPR036388">
    <property type="entry name" value="WH-like_DNA-bd_sf"/>
</dbReference>
<feature type="domain" description="Winged helix DNA-binding" evidence="1">
    <location>
        <begin position="22"/>
        <end position="101"/>
    </location>
</feature>